<dbReference type="OrthoDB" id="9798496at2"/>
<dbReference type="GO" id="GO:0004719">
    <property type="term" value="F:protein-L-isoaspartate (D-aspartate) O-methyltransferase activity"/>
    <property type="evidence" value="ECO:0007669"/>
    <property type="project" value="InterPro"/>
</dbReference>
<dbReference type="SUPFAM" id="SSF53335">
    <property type="entry name" value="S-adenosyl-L-methionine-dependent methyltransferases"/>
    <property type="match status" value="1"/>
</dbReference>
<accession>A0A1D7U5K4</accession>
<dbReference type="RefSeq" id="WP_069691874.1">
    <property type="nucleotide sequence ID" value="NZ_CP017147.1"/>
</dbReference>
<sequence length="213" mass="22408">MDSFAALRRMMVDCQLRTYDITDRSVLAAADTVPREAFLPDTLSYLAYLDQSVPLPGTGRALMTPMVVIRMIQTLALQPGEAALEYGGGTGYGAAVMASMGAVATLWEPDAEAAALAGPALKRADAGAVALANKRPADHSFDVILVGGACETGPDELFSLLRDGGRLVAVEGFGRAARVKLYQKSGEIVSGRPVFDAAAPILAEFRKAPAFVF</sequence>
<dbReference type="KEGG" id="bvv:BHK69_21450"/>
<evidence type="ECO:0000313" key="4">
    <source>
        <dbReference type="EMBL" id="AOO82668.1"/>
    </source>
</evidence>
<dbReference type="InterPro" id="IPR029063">
    <property type="entry name" value="SAM-dependent_MTases_sf"/>
</dbReference>
<dbReference type="PANTHER" id="PTHR11579">
    <property type="entry name" value="PROTEIN-L-ISOASPARTATE O-METHYLTRANSFERASE"/>
    <property type="match status" value="1"/>
</dbReference>
<dbReference type="AlphaFoldDB" id="A0A1D7U5K4"/>
<comment type="similarity">
    <text evidence="1">Belongs to the methyltransferase superfamily. L-isoaspartyl/D-aspartyl protein methyltransferase family.</text>
</comment>
<reference evidence="4 5" key="1">
    <citation type="journal article" date="2015" name="Antonie Van Leeuwenhoek">
        <title>Bosea vaviloviae sp. nov., a new species of slow-growing rhizobia isolated from nodules of the relict species Vavilovia formosa (Stev.) Fed.</title>
        <authorList>
            <person name="Safronova V.I."/>
            <person name="Kuznetsova I.G."/>
            <person name="Sazanova A.L."/>
            <person name="Kimeklis A.K."/>
            <person name="Belimov A.A."/>
            <person name="Andronov E.E."/>
            <person name="Pinaev A.G."/>
            <person name="Chizhevskaya E.P."/>
            <person name="Pukhaev A.R."/>
            <person name="Popov K.P."/>
            <person name="Willems A."/>
            <person name="Tikhonovich I.A."/>
        </authorList>
    </citation>
    <scope>NUCLEOTIDE SEQUENCE [LARGE SCALE GENOMIC DNA]</scope>
    <source>
        <strain evidence="4 5">Vaf18</strain>
    </source>
</reference>
<dbReference type="STRING" id="1526658.BHK69_21450"/>
<evidence type="ECO:0000256" key="1">
    <source>
        <dbReference type="ARBA" id="ARBA00005369"/>
    </source>
</evidence>
<proteinExistence type="inferred from homology"/>
<evidence type="ECO:0000313" key="5">
    <source>
        <dbReference type="Proteomes" id="UP000094969"/>
    </source>
</evidence>
<dbReference type="Pfam" id="PF01135">
    <property type="entry name" value="PCMT"/>
    <property type="match status" value="1"/>
</dbReference>
<protein>
    <recommendedName>
        <fullName evidence="2">Protein-L-isoaspartate O-methyltransferase</fullName>
    </recommendedName>
    <alternativeName>
        <fullName evidence="3">Protein L-isoaspartyl methyltransferase</fullName>
    </alternativeName>
</protein>
<evidence type="ECO:0000256" key="2">
    <source>
        <dbReference type="ARBA" id="ARBA00013346"/>
    </source>
</evidence>
<dbReference type="Proteomes" id="UP000094969">
    <property type="component" value="Chromosome"/>
</dbReference>
<dbReference type="Gene3D" id="3.40.50.150">
    <property type="entry name" value="Vaccinia Virus protein VP39"/>
    <property type="match status" value="1"/>
</dbReference>
<organism evidence="4 5">
    <name type="scientific">Bosea vaviloviae</name>
    <dbReference type="NCBI Taxonomy" id="1526658"/>
    <lineage>
        <taxon>Bacteria</taxon>
        <taxon>Pseudomonadati</taxon>
        <taxon>Pseudomonadota</taxon>
        <taxon>Alphaproteobacteria</taxon>
        <taxon>Hyphomicrobiales</taxon>
        <taxon>Boseaceae</taxon>
        <taxon>Bosea</taxon>
    </lineage>
</organism>
<dbReference type="EMBL" id="CP017147">
    <property type="protein sequence ID" value="AOO82668.1"/>
    <property type="molecule type" value="Genomic_DNA"/>
</dbReference>
<evidence type="ECO:0000256" key="3">
    <source>
        <dbReference type="ARBA" id="ARBA00030757"/>
    </source>
</evidence>
<dbReference type="PANTHER" id="PTHR11579:SF18">
    <property type="entry name" value="PROTEIN-L-ISOASPARTATE O-METHYLTRANSFERASE"/>
    <property type="match status" value="1"/>
</dbReference>
<dbReference type="GO" id="GO:0005737">
    <property type="term" value="C:cytoplasm"/>
    <property type="evidence" value="ECO:0007669"/>
    <property type="project" value="TreeGrafter"/>
</dbReference>
<keyword evidence="5" id="KW-1185">Reference proteome</keyword>
<gene>
    <name evidence="4" type="ORF">BHK69_21450</name>
</gene>
<dbReference type="InterPro" id="IPR000682">
    <property type="entry name" value="PCMT"/>
</dbReference>
<name>A0A1D7U5K4_9HYPH</name>